<evidence type="ECO:0000313" key="2">
    <source>
        <dbReference type="Proteomes" id="UP000124656"/>
    </source>
</evidence>
<reference evidence="1 2" key="1">
    <citation type="journal article" date="2014" name="Emerg. Infect. Dis.">
        <title>MERS-related betacoronavirus in Vespertilio superans bats, China.</title>
        <authorList>
            <person name="Yang L."/>
            <person name="Wu Z."/>
            <person name="Ren X."/>
            <person name="Yang F."/>
            <person name="Zhang J."/>
            <person name="He G."/>
            <person name="Dong J."/>
            <person name="Sun L."/>
            <person name="Zhu Y."/>
            <person name="Zhang S."/>
            <person name="Jin Q."/>
        </authorList>
    </citation>
    <scope>NUCLEOTIDE SEQUENCE [LARGE SCALE GENOMIC DNA]</scope>
</reference>
<dbReference type="InterPro" id="IPR044312">
    <property type="entry name" value="merbe_CoV_ORF8b-like"/>
</dbReference>
<evidence type="ECO:0000313" key="1">
    <source>
        <dbReference type="EMBL" id="AHY61345.1"/>
    </source>
</evidence>
<sequence length="194" mass="21287">MTTIPTLSSLEAEEELLSLDQLPITPSPGTLALPNTGRSLFPFHLDRAYLLMPIQPLHKMLGIGGDRTERLIQEMEQSSWLPGGSSTTLEPGLKLTSLSELSRMESSGYMKKVLQTLPPVLGRVTLTTIRLLLHSSLQVLGFLKTSTLRALEATVSHLQEHLAPAEALQDLAQEVLVPETHPEVLPQVQLESEL</sequence>
<accession>A0A023YAC5</accession>
<dbReference type="Proteomes" id="UP000124656">
    <property type="component" value="Segment"/>
</dbReference>
<dbReference type="CDD" id="cd21661">
    <property type="entry name" value="merbe_CoV_ORF8b-like"/>
    <property type="match status" value="1"/>
</dbReference>
<protein>
    <submittedName>
        <fullName evidence="1">ORF8b</fullName>
    </submittedName>
</protein>
<dbReference type="EMBL" id="KJ473821">
    <property type="protein sequence ID" value="AHY61345.1"/>
    <property type="molecule type" value="Genomic_RNA"/>
</dbReference>
<organism evidence="1 2">
    <name type="scientific">BtVs-BetaCoV/SC2013</name>
    <dbReference type="NCBI Taxonomy" id="1495253"/>
    <lineage>
        <taxon>Viruses</taxon>
        <taxon>Riboviria</taxon>
        <taxon>Orthornavirae</taxon>
        <taxon>Pisuviricota</taxon>
        <taxon>Pisoniviricetes</taxon>
        <taxon>Nidovirales</taxon>
        <taxon>Cornidovirineae</taxon>
        <taxon>Coronaviridae</taxon>
        <taxon>Orthocoronavirinae</taxon>
        <taxon>Betacoronavirus</taxon>
        <taxon>Merbecovirus</taxon>
        <taxon>Betacoronavirus cameli</taxon>
        <taxon>Middle East respiratory syndrome-related coronavirus</taxon>
    </lineage>
</organism>
<proteinExistence type="predicted"/>
<name>A0A023YAC5_MERS</name>